<protein>
    <submittedName>
        <fullName evidence="9">Trimeric intracellular cation channel family protein</fullName>
    </submittedName>
</protein>
<feature type="transmembrane region" description="Helical" evidence="7">
    <location>
        <begin position="34"/>
        <end position="54"/>
    </location>
</feature>
<feature type="domain" description="Glycine transporter" evidence="8">
    <location>
        <begin position="9"/>
        <end position="80"/>
    </location>
</feature>
<evidence type="ECO:0000313" key="10">
    <source>
        <dbReference type="Proteomes" id="UP000585050"/>
    </source>
</evidence>
<dbReference type="Pfam" id="PF03458">
    <property type="entry name" value="Gly_transporter"/>
    <property type="match status" value="2"/>
</dbReference>
<evidence type="ECO:0000313" key="9">
    <source>
        <dbReference type="EMBL" id="NLR93989.1"/>
    </source>
</evidence>
<name>A0A7X8SPH5_9BACT</name>
<keyword evidence="6 7" id="KW-0472">Membrane</keyword>
<feature type="transmembrane region" description="Helical" evidence="7">
    <location>
        <begin position="93"/>
        <end position="110"/>
    </location>
</feature>
<feature type="transmembrane region" description="Helical" evidence="7">
    <location>
        <begin position="6"/>
        <end position="27"/>
    </location>
</feature>
<feature type="transmembrane region" description="Helical" evidence="7">
    <location>
        <begin position="154"/>
        <end position="172"/>
    </location>
</feature>
<keyword evidence="10" id="KW-1185">Reference proteome</keyword>
<proteinExistence type="inferred from homology"/>
<comment type="caution">
    <text evidence="9">The sequence shown here is derived from an EMBL/GenBank/DDBJ whole genome shotgun (WGS) entry which is preliminary data.</text>
</comment>
<feature type="transmembrane region" description="Helical" evidence="7">
    <location>
        <begin position="178"/>
        <end position="196"/>
    </location>
</feature>
<dbReference type="Proteomes" id="UP000585050">
    <property type="component" value="Unassembled WGS sequence"/>
</dbReference>
<evidence type="ECO:0000256" key="5">
    <source>
        <dbReference type="ARBA" id="ARBA00022989"/>
    </source>
</evidence>
<sequence length="210" mass="22753">MPTIDFSFIIAMLGTVAFSVTAVLSVLPKKIDIFGAIVLGIITAIGGGTMRDIILGVPVFWGSELSYLWVAIFSSLIAFYGNSIMSKKYIYKLMLYLDGAGISLFVIQGAEKAIQYDFAWPIGPILLGVLTAIGGGITRDIIAGNTTLLMKKELYAVPVTIGAILYVCLVSFFPQYNVIIGISSIIITFLIRSIAIKKRLSVPKWMLTNG</sequence>
<evidence type="ECO:0000256" key="2">
    <source>
        <dbReference type="ARBA" id="ARBA00008193"/>
    </source>
</evidence>
<evidence type="ECO:0000256" key="4">
    <source>
        <dbReference type="ARBA" id="ARBA00022692"/>
    </source>
</evidence>
<dbReference type="AlphaFoldDB" id="A0A7X8SPH5"/>
<reference evidence="9 10" key="1">
    <citation type="submission" date="2020-04" db="EMBL/GenBank/DDBJ databases">
        <title>Flammeovirga sp. SR4, a novel species isolated from seawater.</title>
        <authorList>
            <person name="Wang X."/>
        </authorList>
    </citation>
    <scope>NUCLEOTIDE SEQUENCE [LARGE SCALE GENOMIC DNA]</scope>
    <source>
        <strain evidence="9 10">SR4</strain>
    </source>
</reference>
<evidence type="ECO:0000256" key="1">
    <source>
        <dbReference type="ARBA" id="ARBA00004651"/>
    </source>
</evidence>
<dbReference type="PANTHER" id="PTHR30506">
    <property type="entry name" value="INNER MEMBRANE PROTEIN"/>
    <property type="match status" value="1"/>
</dbReference>
<evidence type="ECO:0000256" key="3">
    <source>
        <dbReference type="ARBA" id="ARBA00022475"/>
    </source>
</evidence>
<accession>A0A7X8SPH5</accession>
<dbReference type="EMBL" id="JABAIL010000009">
    <property type="protein sequence ID" value="NLR93989.1"/>
    <property type="molecule type" value="Genomic_DNA"/>
</dbReference>
<dbReference type="RefSeq" id="WP_168884702.1">
    <property type="nucleotide sequence ID" value="NZ_JABAIL010000009.1"/>
</dbReference>
<keyword evidence="4 7" id="KW-0812">Transmembrane</keyword>
<keyword evidence="3" id="KW-1003">Cell membrane</keyword>
<gene>
    <name evidence="9" type="ORF">HGP29_22500</name>
</gene>
<comment type="subcellular location">
    <subcellularLocation>
        <location evidence="1">Cell membrane</location>
        <topology evidence="1">Multi-pass membrane protein</topology>
    </subcellularLocation>
</comment>
<organism evidence="9 10">
    <name type="scientific">Flammeovirga agarivorans</name>
    <dbReference type="NCBI Taxonomy" id="2726742"/>
    <lineage>
        <taxon>Bacteria</taxon>
        <taxon>Pseudomonadati</taxon>
        <taxon>Bacteroidota</taxon>
        <taxon>Cytophagia</taxon>
        <taxon>Cytophagales</taxon>
        <taxon>Flammeovirgaceae</taxon>
        <taxon>Flammeovirga</taxon>
    </lineage>
</organism>
<evidence type="ECO:0000256" key="6">
    <source>
        <dbReference type="ARBA" id="ARBA00023136"/>
    </source>
</evidence>
<feature type="domain" description="Glycine transporter" evidence="8">
    <location>
        <begin position="96"/>
        <end position="169"/>
    </location>
</feature>
<keyword evidence="5 7" id="KW-1133">Transmembrane helix</keyword>
<dbReference type="InterPro" id="IPR005115">
    <property type="entry name" value="Gly_transporter"/>
</dbReference>
<dbReference type="PANTHER" id="PTHR30506:SF3">
    <property type="entry name" value="UPF0126 INNER MEMBRANE PROTEIN YADS-RELATED"/>
    <property type="match status" value="1"/>
</dbReference>
<comment type="similarity">
    <text evidence="2">Belongs to the UPF0126 family.</text>
</comment>
<evidence type="ECO:0000259" key="8">
    <source>
        <dbReference type="Pfam" id="PF03458"/>
    </source>
</evidence>
<feature type="transmembrane region" description="Helical" evidence="7">
    <location>
        <begin position="60"/>
        <end position="81"/>
    </location>
</feature>
<evidence type="ECO:0000256" key="7">
    <source>
        <dbReference type="SAM" id="Phobius"/>
    </source>
</evidence>
<dbReference type="GO" id="GO:0005886">
    <property type="term" value="C:plasma membrane"/>
    <property type="evidence" value="ECO:0007669"/>
    <property type="project" value="UniProtKB-SubCell"/>
</dbReference>
<feature type="transmembrane region" description="Helical" evidence="7">
    <location>
        <begin position="122"/>
        <end position="142"/>
    </location>
</feature>